<keyword evidence="2" id="KW-1185">Reference proteome</keyword>
<protein>
    <submittedName>
        <fullName evidence="1">Uncharacterized protein</fullName>
    </submittedName>
</protein>
<reference evidence="1 2" key="1">
    <citation type="submission" date="2013-07" db="EMBL/GenBank/DDBJ databases">
        <title>The Genome Sequence of Kwoniella mangroviensis CBS10435.</title>
        <authorList>
            <consortium name="The Broad Institute Genome Sequencing Platform"/>
            <person name="Cuomo C."/>
            <person name="Litvintseva A."/>
            <person name="Chen Y."/>
            <person name="Heitman J."/>
            <person name="Sun S."/>
            <person name="Springer D."/>
            <person name="Dromer F."/>
            <person name="Young S.K."/>
            <person name="Zeng Q."/>
            <person name="Gargeya S."/>
            <person name="Fitzgerald M."/>
            <person name="Abouelleil A."/>
            <person name="Alvarado L."/>
            <person name="Berlin A.M."/>
            <person name="Chapman S.B."/>
            <person name="Dewar J."/>
            <person name="Goldberg J."/>
            <person name="Griggs A."/>
            <person name="Gujja S."/>
            <person name="Hansen M."/>
            <person name="Howarth C."/>
            <person name="Imamovic A."/>
            <person name="Larimer J."/>
            <person name="McCowan C."/>
            <person name="Murphy C."/>
            <person name="Pearson M."/>
            <person name="Priest M."/>
            <person name="Roberts A."/>
            <person name="Saif S."/>
            <person name="Shea T."/>
            <person name="Sykes S."/>
            <person name="Wortman J."/>
            <person name="Nusbaum C."/>
            <person name="Birren B."/>
        </authorList>
    </citation>
    <scope>NUCLEOTIDE SEQUENCE [LARGE SCALE GENOMIC DNA]</scope>
    <source>
        <strain evidence="1 2">CBS 10435</strain>
    </source>
</reference>
<reference evidence="2" key="2">
    <citation type="submission" date="2013-12" db="EMBL/GenBank/DDBJ databases">
        <title>Evolution of pathogenesis and genome organization in the Tremellales.</title>
        <authorList>
            <person name="Cuomo C."/>
            <person name="Litvintseva A."/>
            <person name="Heitman J."/>
            <person name="Chen Y."/>
            <person name="Sun S."/>
            <person name="Springer D."/>
            <person name="Dromer F."/>
            <person name="Young S."/>
            <person name="Zeng Q."/>
            <person name="Chapman S."/>
            <person name="Gujja S."/>
            <person name="Saif S."/>
            <person name="Birren B."/>
        </authorList>
    </citation>
    <scope>NUCLEOTIDE SEQUENCE [LARGE SCALE GENOMIC DNA]</scope>
    <source>
        <strain evidence="2">CBS 10435</strain>
    </source>
</reference>
<gene>
    <name evidence="1" type="ORF">L486_03134</name>
</gene>
<dbReference type="EMBL" id="KI669461">
    <property type="protein sequence ID" value="OCF58645.1"/>
    <property type="molecule type" value="Genomic_DNA"/>
</dbReference>
<proteinExistence type="predicted"/>
<evidence type="ECO:0000313" key="1">
    <source>
        <dbReference type="EMBL" id="OCF58645.1"/>
    </source>
</evidence>
<accession>A0A1B9ISZ1</accession>
<dbReference type="AlphaFoldDB" id="A0A1B9ISZ1"/>
<evidence type="ECO:0000313" key="2">
    <source>
        <dbReference type="Proteomes" id="UP000092583"/>
    </source>
</evidence>
<dbReference type="Proteomes" id="UP000092583">
    <property type="component" value="Unassembled WGS sequence"/>
</dbReference>
<sequence>MSLLSEGMNEVPYRRYAYGNHAESERLYFLASIGPRYDKRYADANLDMSQLPKACETWALKSKSDGRIKSVMFFLNPKNTYSDESVASSLFTASALTVAKMSEVDLGNTKTFTDGEVKSTCRLINVIGGRKHKYPVWLYTTDGTTEFYEKAKLRENSRKEVNTESEAVPLVTMTYLPEGWEDVADVKP</sequence>
<organism evidence="1 2">
    <name type="scientific">Kwoniella mangroviensis CBS 10435</name>
    <dbReference type="NCBI Taxonomy" id="1331196"/>
    <lineage>
        <taxon>Eukaryota</taxon>
        <taxon>Fungi</taxon>
        <taxon>Dikarya</taxon>
        <taxon>Basidiomycota</taxon>
        <taxon>Agaricomycotina</taxon>
        <taxon>Tremellomycetes</taxon>
        <taxon>Tremellales</taxon>
        <taxon>Cryptococcaceae</taxon>
        <taxon>Kwoniella</taxon>
    </lineage>
</organism>
<name>A0A1B9ISZ1_9TREE</name>